<name>A0A6C0H1Y1_9ZZZZ</name>
<protein>
    <submittedName>
        <fullName evidence="1">Uncharacterized protein</fullName>
    </submittedName>
</protein>
<dbReference type="AlphaFoldDB" id="A0A6C0H1Y1"/>
<dbReference type="EMBL" id="MN739850">
    <property type="protein sequence ID" value="QHT74459.1"/>
    <property type="molecule type" value="Genomic_DNA"/>
</dbReference>
<sequence>MSIPNCTLSTACFCMHTQHCGARPLVETIESANALMKIPVYLVIYGDKQTIPLLRERRTSYGLDAITQFVEVEPNELWSFQYLDKVRENRAVYFPSRDERTSTETHLVTCNKFSFVLQTIENNPFQTTRFGWIDAFLGKDSVKICEDYEPNILSWVLSNISDKFHIQVLNVCDKKYKLVENKKEYYSRYQWVVCGGFFTCGVEIGRRILHRLNEIFVFTTLLGFGHGEEMFYLEILDEFYDDINRSYGDYGQILNNFIYPCRNLHYVYYLILRKYVEMSYWREGFDCSQKIIQSIESHTAYLIPEMFVTIYIDHFICAYYHKPGVCIDFYKHMMEMIMRNPLLNKEYEKQCHRIEWYIHSIREIYGAGTAGSTS</sequence>
<proteinExistence type="predicted"/>
<evidence type="ECO:0000313" key="1">
    <source>
        <dbReference type="EMBL" id="QHT74459.1"/>
    </source>
</evidence>
<accession>A0A6C0H1Y1</accession>
<organism evidence="1">
    <name type="scientific">viral metagenome</name>
    <dbReference type="NCBI Taxonomy" id="1070528"/>
    <lineage>
        <taxon>unclassified sequences</taxon>
        <taxon>metagenomes</taxon>
        <taxon>organismal metagenomes</taxon>
    </lineage>
</organism>
<reference evidence="1" key="1">
    <citation type="journal article" date="2020" name="Nature">
        <title>Giant virus diversity and host interactions through global metagenomics.</title>
        <authorList>
            <person name="Schulz F."/>
            <person name="Roux S."/>
            <person name="Paez-Espino D."/>
            <person name="Jungbluth S."/>
            <person name="Walsh D.A."/>
            <person name="Denef V.J."/>
            <person name="McMahon K.D."/>
            <person name="Konstantinidis K.T."/>
            <person name="Eloe-Fadrosh E.A."/>
            <person name="Kyrpides N.C."/>
            <person name="Woyke T."/>
        </authorList>
    </citation>
    <scope>NUCLEOTIDE SEQUENCE</scope>
    <source>
        <strain evidence="1">GVMAG-M-3300023179-59</strain>
    </source>
</reference>